<sequence>MAVLSNEEIDMSAVMPSSRAVAAPAEAAPSIRGPWMFALGVGILAGLVFGVYRWYQQNYSFTVGMDYFEPEFQTYWMSLFYVQMTVIPLIGAIAVAVLWFTRDRNIMAITPQEELKRYYYVLTLLAMASILAAVIFGLFVEADAAWHQTTIRDTDFTPTHIALFYFAIPAALVGLTFAWVWVHTRLPQFTQRVSIPLSLVVAGPILIMPNLGLNEWGHTFFYAEELFAAPIHWGFVVLAWGIYALGGFAVQCVARIAELTRLTQAQGSQTT</sequence>
<name>A0A4Z0F7M1_9GAMM</name>
<gene>
    <name evidence="2" type="ORF">E4680_08715</name>
</gene>
<keyword evidence="1" id="KW-0812">Transmembrane</keyword>
<feature type="transmembrane region" description="Helical" evidence="1">
    <location>
        <begin position="160"/>
        <end position="181"/>
    </location>
</feature>
<organism evidence="2 3">
    <name type="scientific">Candidatus Macondimonas diazotrophica</name>
    <dbReference type="NCBI Taxonomy" id="2305248"/>
    <lineage>
        <taxon>Bacteria</taxon>
        <taxon>Pseudomonadati</taxon>
        <taxon>Pseudomonadota</taxon>
        <taxon>Gammaproteobacteria</taxon>
        <taxon>Chromatiales</taxon>
        <taxon>Ectothiorhodospiraceae</taxon>
        <taxon>Candidatus Macondimonas</taxon>
    </lineage>
</organism>
<keyword evidence="1" id="KW-0472">Membrane</keyword>
<feature type="transmembrane region" description="Helical" evidence="1">
    <location>
        <begin position="35"/>
        <end position="55"/>
    </location>
</feature>
<keyword evidence="2" id="KW-0503">Monooxygenase</keyword>
<dbReference type="Gene3D" id="1.20.1050.50">
    <property type="entry name" value="Particulate methane monooxygenase subunit c2. Chain: C"/>
    <property type="match status" value="1"/>
</dbReference>
<keyword evidence="3" id="KW-1185">Reference proteome</keyword>
<dbReference type="CDD" id="cd19412">
    <property type="entry name" value="pMMO-AMO_C"/>
    <property type="match status" value="1"/>
</dbReference>
<dbReference type="InterPro" id="IPR006980">
    <property type="entry name" value="NH3_CH4_mOase_C"/>
</dbReference>
<feature type="transmembrane region" description="Helical" evidence="1">
    <location>
        <begin position="193"/>
        <end position="211"/>
    </location>
</feature>
<dbReference type="Proteomes" id="UP000297890">
    <property type="component" value="Unassembled WGS sequence"/>
</dbReference>
<feature type="transmembrane region" description="Helical" evidence="1">
    <location>
        <begin position="75"/>
        <end position="99"/>
    </location>
</feature>
<dbReference type="OrthoDB" id="184526at2"/>
<keyword evidence="1" id="KW-1133">Transmembrane helix</keyword>
<keyword evidence="2" id="KW-0560">Oxidoreductase</keyword>
<comment type="caution">
    <text evidence="2">The sequence shown here is derived from an EMBL/GenBank/DDBJ whole genome shotgun (WGS) entry which is preliminary data.</text>
</comment>
<evidence type="ECO:0000313" key="3">
    <source>
        <dbReference type="Proteomes" id="UP000297890"/>
    </source>
</evidence>
<dbReference type="EMBL" id="SRIO01000010">
    <property type="protein sequence ID" value="TFZ82314.1"/>
    <property type="molecule type" value="Genomic_DNA"/>
</dbReference>
<feature type="transmembrane region" description="Helical" evidence="1">
    <location>
        <begin position="231"/>
        <end position="254"/>
    </location>
</feature>
<evidence type="ECO:0000256" key="1">
    <source>
        <dbReference type="SAM" id="Phobius"/>
    </source>
</evidence>
<feature type="transmembrane region" description="Helical" evidence="1">
    <location>
        <begin position="119"/>
        <end position="140"/>
    </location>
</feature>
<protein>
    <submittedName>
        <fullName evidence="2">Methane monooxygenase/ammonia monooxygenase subunit C</fullName>
    </submittedName>
</protein>
<proteinExistence type="predicted"/>
<reference evidence="2 3" key="1">
    <citation type="journal article" date="2019" name="ISME J.">
        <title>Candidatus Macondimonas diazotrophica, a novel gammaproteobacterial genus dominating crude-oil-contaminated coastal sediments.</title>
        <authorList>
            <person name="Karthikeyan S."/>
            <person name="Konstantinidis K."/>
        </authorList>
    </citation>
    <scope>NUCLEOTIDE SEQUENCE [LARGE SCALE GENOMIC DNA]</scope>
    <source>
        <strain evidence="2 3">KTK01</strain>
    </source>
</reference>
<accession>A0A4Z0F7M1</accession>
<dbReference type="InterPro" id="IPR023349">
    <property type="entry name" value="NH3_CH4_mOase_C_sf"/>
</dbReference>
<dbReference type="GO" id="GO:0004497">
    <property type="term" value="F:monooxygenase activity"/>
    <property type="evidence" value="ECO:0007669"/>
    <property type="project" value="UniProtKB-KW"/>
</dbReference>
<evidence type="ECO:0000313" key="2">
    <source>
        <dbReference type="EMBL" id="TFZ82314.1"/>
    </source>
</evidence>
<dbReference type="Pfam" id="PF04896">
    <property type="entry name" value="AmoC"/>
    <property type="match status" value="1"/>
</dbReference>
<dbReference type="AlphaFoldDB" id="A0A4Z0F7M1"/>